<accession>A0A5J5CHD2</accession>
<keyword evidence="3" id="KW-0789">Thiol protease inhibitor</keyword>
<organism evidence="7 8">
    <name type="scientific">Etheostoma spectabile</name>
    <name type="common">orangethroat darter</name>
    <dbReference type="NCBI Taxonomy" id="54343"/>
    <lineage>
        <taxon>Eukaryota</taxon>
        <taxon>Metazoa</taxon>
        <taxon>Chordata</taxon>
        <taxon>Craniata</taxon>
        <taxon>Vertebrata</taxon>
        <taxon>Euteleostomi</taxon>
        <taxon>Actinopterygii</taxon>
        <taxon>Neopterygii</taxon>
        <taxon>Teleostei</taxon>
        <taxon>Neoteleostei</taxon>
        <taxon>Acanthomorphata</taxon>
        <taxon>Eupercaria</taxon>
        <taxon>Perciformes</taxon>
        <taxon>Percoidei</taxon>
        <taxon>Percidae</taxon>
        <taxon>Etheostomatinae</taxon>
        <taxon>Etheostoma</taxon>
    </lineage>
</organism>
<evidence type="ECO:0000313" key="7">
    <source>
        <dbReference type="EMBL" id="KAA8581244.1"/>
    </source>
</evidence>
<proteinExistence type="inferred from homology"/>
<feature type="transmembrane region" description="Helical" evidence="4">
    <location>
        <begin position="99"/>
        <end position="120"/>
    </location>
</feature>
<feature type="domain" description="Cystatin" evidence="6">
    <location>
        <begin position="125"/>
        <end position="210"/>
    </location>
</feature>
<protein>
    <recommendedName>
        <fullName evidence="6">Cystatin domain-containing protein</fullName>
    </recommendedName>
</protein>
<evidence type="ECO:0000313" key="8">
    <source>
        <dbReference type="Proteomes" id="UP000327493"/>
    </source>
</evidence>
<keyword evidence="5" id="KW-0732">Signal</keyword>
<dbReference type="GO" id="GO:0005737">
    <property type="term" value="C:cytoplasm"/>
    <property type="evidence" value="ECO:0007669"/>
    <property type="project" value="TreeGrafter"/>
</dbReference>
<evidence type="ECO:0000256" key="5">
    <source>
        <dbReference type="SAM" id="SignalP"/>
    </source>
</evidence>
<feature type="signal peptide" evidence="5">
    <location>
        <begin position="1"/>
        <end position="20"/>
    </location>
</feature>
<evidence type="ECO:0000256" key="2">
    <source>
        <dbReference type="ARBA" id="ARBA00022690"/>
    </source>
</evidence>
<feature type="chain" id="PRO_5023912010" description="Cystatin domain-containing protein" evidence="5">
    <location>
        <begin position="21"/>
        <end position="255"/>
    </location>
</feature>
<evidence type="ECO:0000256" key="1">
    <source>
        <dbReference type="ARBA" id="ARBA00009403"/>
    </source>
</evidence>
<keyword evidence="4" id="KW-1133">Transmembrane helix</keyword>
<dbReference type="Gene3D" id="3.10.450.10">
    <property type="match status" value="1"/>
</dbReference>
<dbReference type="InterPro" id="IPR046350">
    <property type="entry name" value="Cystatin_sf"/>
</dbReference>
<evidence type="ECO:0000256" key="3">
    <source>
        <dbReference type="ARBA" id="ARBA00022704"/>
    </source>
</evidence>
<dbReference type="Pfam" id="PF00031">
    <property type="entry name" value="Cystatin"/>
    <property type="match status" value="1"/>
</dbReference>
<sequence>MLFVWFCVFVSAFIGRFVTEQQILSDPQDVPVTDVKVLASAKFAVAELNKVNTWMTYRMVGITSAQVQALFQHGTTSWKRACGVQQPIPGLLIATAEPLVAIMLFVWFCVFVSAFIGRFVTEHSLVDGGFQDVPVNRTDVLEAAQFAVVEFNKLNTEDVFNYAILNTISAKMQVVGGFNYFLEMLLGRATCKTAANDSWNYILEMHLRRTMCNTAANKPCNSEPKASKLVCHFTVYYSLGKPRSLTTSECTENGN</sequence>
<dbReference type="InterPro" id="IPR000010">
    <property type="entry name" value="Cystatin_dom"/>
</dbReference>
<dbReference type="PANTHER" id="PTHR46186">
    <property type="entry name" value="CYSTATIN"/>
    <property type="match status" value="1"/>
</dbReference>
<dbReference type="AlphaFoldDB" id="A0A5J5CHD2"/>
<dbReference type="EMBL" id="VOFY01000021">
    <property type="protein sequence ID" value="KAA8581244.1"/>
    <property type="molecule type" value="Genomic_DNA"/>
</dbReference>
<dbReference type="PANTHER" id="PTHR46186:SF2">
    <property type="entry name" value="CYSTATIN"/>
    <property type="match status" value="1"/>
</dbReference>
<dbReference type="CDD" id="cd00042">
    <property type="entry name" value="CY"/>
    <property type="match status" value="1"/>
</dbReference>
<evidence type="ECO:0000259" key="6">
    <source>
        <dbReference type="SMART" id="SM00043"/>
    </source>
</evidence>
<keyword evidence="8" id="KW-1185">Reference proteome</keyword>
<comment type="similarity">
    <text evidence="1">Belongs to the cystatin family.</text>
</comment>
<name>A0A5J5CHD2_9PERO</name>
<keyword evidence="2" id="KW-0646">Protease inhibitor</keyword>
<evidence type="ECO:0000256" key="4">
    <source>
        <dbReference type="SAM" id="Phobius"/>
    </source>
</evidence>
<gene>
    <name evidence="7" type="ORF">FQN60_002825</name>
</gene>
<dbReference type="GO" id="GO:0031982">
    <property type="term" value="C:vesicle"/>
    <property type="evidence" value="ECO:0007669"/>
    <property type="project" value="TreeGrafter"/>
</dbReference>
<keyword evidence="4" id="KW-0812">Transmembrane</keyword>
<reference evidence="7 8" key="1">
    <citation type="submission" date="2019-08" db="EMBL/GenBank/DDBJ databases">
        <title>A chromosome-level genome assembly, high-density linkage maps, and genome scans reveal the genomic architecture of hybrid incompatibilities underlying speciation via character displacement in darters (Percidae: Etheostominae).</title>
        <authorList>
            <person name="Moran R.L."/>
            <person name="Catchen J.M."/>
            <person name="Fuller R.C."/>
        </authorList>
    </citation>
    <scope>NUCLEOTIDE SEQUENCE [LARGE SCALE GENOMIC DNA]</scope>
    <source>
        <strain evidence="7">EspeVRDwgs_2016</strain>
        <tissue evidence="7">Muscle</tissue>
    </source>
</reference>
<dbReference type="GO" id="GO:0004869">
    <property type="term" value="F:cysteine-type endopeptidase inhibitor activity"/>
    <property type="evidence" value="ECO:0007669"/>
    <property type="project" value="UniProtKB-KW"/>
</dbReference>
<dbReference type="SUPFAM" id="SSF54403">
    <property type="entry name" value="Cystatin/monellin"/>
    <property type="match status" value="1"/>
</dbReference>
<keyword evidence="4" id="KW-0472">Membrane</keyword>
<dbReference type="Proteomes" id="UP000327493">
    <property type="component" value="Chromosome 21"/>
</dbReference>
<dbReference type="GO" id="GO:0005615">
    <property type="term" value="C:extracellular space"/>
    <property type="evidence" value="ECO:0007669"/>
    <property type="project" value="TreeGrafter"/>
</dbReference>
<comment type="caution">
    <text evidence="7">The sequence shown here is derived from an EMBL/GenBank/DDBJ whole genome shotgun (WGS) entry which is preliminary data.</text>
</comment>
<dbReference type="SMART" id="SM00043">
    <property type="entry name" value="CY"/>
    <property type="match status" value="1"/>
</dbReference>